<accession>A0ABN9TQI3</accession>
<name>A0ABN9TQI3_9DINO</name>
<feature type="non-terminal residue" evidence="2">
    <location>
        <position position="1"/>
    </location>
</feature>
<feature type="domain" description="Mei2-like C-terminal RNA recognition motif" evidence="1">
    <location>
        <begin position="3"/>
        <end position="56"/>
    </location>
</feature>
<dbReference type="InterPro" id="IPR035979">
    <property type="entry name" value="RBD_domain_sf"/>
</dbReference>
<proteinExistence type="predicted"/>
<feature type="non-terminal residue" evidence="2">
    <location>
        <position position="111"/>
    </location>
</feature>
<gene>
    <name evidence="2" type="ORF">PCOR1329_LOCUS41290</name>
</gene>
<organism evidence="2 3">
    <name type="scientific">Prorocentrum cordatum</name>
    <dbReference type="NCBI Taxonomy" id="2364126"/>
    <lineage>
        <taxon>Eukaryota</taxon>
        <taxon>Sar</taxon>
        <taxon>Alveolata</taxon>
        <taxon>Dinophyceae</taxon>
        <taxon>Prorocentrales</taxon>
        <taxon>Prorocentraceae</taxon>
        <taxon>Prorocentrum</taxon>
    </lineage>
</organism>
<evidence type="ECO:0000313" key="2">
    <source>
        <dbReference type="EMBL" id="CAK0848335.1"/>
    </source>
</evidence>
<keyword evidence="3" id="KW-1185">Reference proteome</keyword>
<dbReference type="EMBL" id="CAUYUJ010014968">
    <property type="protein sequence ID" value="CAK0848335.1"/>
    <property type="molecule type" value="Genomic_DNA"/>
</dbReference>
<evidence type="ECO:0000313" key="3">
    <source>
        <dbReference type="Proteomes" id="UP001189429"/>
    </source>
</evidence>
<dbReference type="SUPFAM" id="SSF54928">
    <property type="entry name" value="RNA-binding domain, RBD"/>
    <property type="match status" value="1"/>
</dbReference>
<dbReference type="Proteomes" id="UP001189429">
    <property type="component" value="Unassembled WGS sequence"/>
</dbReference>
<dbReference type="InterPro" id="IPR007201">
    <property type="entry name" value="Mei2-like_Rrm_C"/>
</dbReference>
<sequence length="111" mass="12334">EWRTTVLVRNLPCYYTQASFTELIDGLGLAGQYDFVYAPIDFKSKRSMGYAFVNPLVCSVVWSQTQGLDANIDVVRRSDMMKKNAAAPEEFKPLVLVQGKLQPLSGLVAEG</sequence>
<protein>
    <recommendedName>
        <fullName evidence="1">Mei2-like C-terminal RNA recognition motif domain-containing protein</fullName>
    </recommendedName>
</protein>
<reference evidence="2" key="1">
    <citation type="submission" date="2023-10" db="EMBL/GenBank/DDBJ databases">
        <authorList>
            <person name="Chen Y."/>
            <person name="Shah S."/>
            <person name="Dougan E. K."/>
            <person name="Thang M."/>
            <person name="Chan C."/>
        </authorList>
    </citation>
    <scope>NUCLEOTIDE SEQUENCE [LARGE SCALE GENOMIC DNA]</scope>
</reference>
<dbReference type="Pfam" id="PF04059">
    <property type="entry name" value="RRM_2"/>
    <property type="match status" value="1"/>
</dbReference>
<evidence type="ECO:0000259" key="1">
    <source>
        <dbReference type="Pfam" id="PF04059"/>
    </source>
</evidence>
<comment type="caution">
    <text evidence="2">The sequence shown here is derived from an EMBL/GenBank/DDBJ whole genome shotgun (WGS) entry which is preliminary data.</text>
</comment>